<dbReference type="EMBL" id="NVOR01000120">
    <property type="protein sequence ID" value="PED80234.1"/>
    <property type="molecule type" value="Genomic_DNA"/>
</dbReference>
<comment type="caution">
    <text evidence="1">The sequence shown here is derived from an EMBL/GenBank/DDBJ whole genome shotgun (WGS) entry which is preliminary data.</text>
</comment>
<evidence type="ECO:0000313" key="2">
    <source>
        <dbReference type="Proteomes" id="UP000221020"/>
    </source>
</evidence>
<reference evidence="1 2" key="1">
    <citation type="submission" date="2017-09" db="EMBL/GenBank/DDBJ databases">
        <title>Large-scale bioinformatics analysis of Bacillus genomes uncovers conserved roles of natural products in bacterial physiology.</title>
        <authorList>
            <consortium name="Agbiome Team Llc"/>
            <person name="Bleich R.M."/>
            <person name="Grubbs K.J."/>
            <person name="Santa Maria K.C."/>
            <person name="Allen S.E."/>
            <person name="Farag S."/>
            <person name="Shank E.A."/>
            <person name="Bowers A."/>
        </authorList>
    </citation>
    <scope>NUCLEOTIDE SEQUENCE [LARGE SCALE GENOMIC DNA]</scope>
    <source>
        <strain evidence="1 2">AFS092012</strain>
    </source>
</reference>
<name>A0AA91V8A9_9BACI</name>
<accession>A0AA91V8A9</accession>
<organism evidence="1 2">
    <name type="scientific">Bacillus pseudomycoides</name>
    <dbReference type="NCBI Taxonomy" id="64104"/>
    <lineage>
        <taxon>Bacteria</taxon>
        <taxon>Bacillati</taxon>
        <taxon>Bacillota</taxon>
        <taxon>Bacilli</taxon>
        <taxon>Bacillales</taxon>
        <taxon>Bacillaceae</taxon>
        <taxon>Bacillus</taxon>
        <taxon>Bacillus cereus group</taxon>
    </lineage>
</organism>
<dbReference type="PROSITE" id="PS51257">
    <property type="entry name" value="PROKAR_LIPOPROTEIN"/>
    <property type="match status" value="1"/>
</dbReference>
<evidence type="ECO:0008006" key="3">
    <source>
        <dbReference type="Google" id="ProtNLM"/>
    </source>
</evidence>
<gene>
    <name evidence="1" type="ORF">CON65_23685</name>
</gene>
<dbReference type="AlphaFoldDB" id="A0AA91V8A9"/>
<proteinExistence type="predicted"/>
<dbReference type="Proteomes" id="UP000221020">
    <property type="component" value="Unassembled WGS sequence"/>
</dbReference>
<dbReference type="RefSeq" id="WP_097896656.1">
    <property type="nucleotide sequence ID" value="NZ_NVOR01000120.1"/>
</dbReference>
<sequence length="250" mass="28232">MKIWKSICVLCSCLVILSGCFHKEEKKEPKKKETIPETTEYGGKELKKVGQAVKEKGWGTFKLEQLNHINQTFEVAPMKIHVQDVKVISLSQMSKEAKDTLKIYTALSPDEVQRRLGDKVSREDAELYASLSGQEISDNVRYAEITYKVENSGDKNMEFFSMNNVTINETQQFDVTKQNFLYGEDTLVGTKSVTREEYKPGETREGIIGLILDDEKKDVTKIAFTTDALASGDTHETVAEPQTFNISLSK</sequence>
<evidence type="ECO:0000313" key="1">
    <source>
        <dbReference type="EMBL" id="PED80234.1"/>
    </source>
</evidence>
<protein>
    <recommendedName>
        <fullName evidence="3">Lipoprotein</fullName>
    </recommendedName>
</protein>